<evidence type="ECO:0000256" key="6">
    <source>
        <dbReference type="PIRSR" id="PIRSR625705-1"/>
    </source>
</evidence>
<dbReference type="SUPFAM" id="SSF51445">
    <property type="entry name" value="(Trans)glycosidases"/>
    <property type="match status" value="1"/>
</dbReference>
<dbReference type="InterPro" id="IPR017853">
    <property type="entry name" value="GH"/>
</dbReference>
<accession>A0A7K1Y534</accession>
<organism evidence="10 11">
    <name type="scientific">Hufsiella arboris</name>
    <dbReference type="NCBI Taxonomy" id="2695275"/>
    <lineage>
        <taxon>Bacteria</taxon>
        <taxon>Pseudomonadati</taxon>
        <taxon>Bacteroidota</taxon>
        <taxon>Sphingobacteriia</taxon>
        <taxon>Sphingobacteriales</taxon>
        <taxon>Sphingobacteriaceae</taxon>
        <taxon>Hufsiella</taxon>
    </lineage>
</organism>
<dbReference type="Pfam" id="PF00728">
    <property type="entry name" value="Glyco_hydro_20"/>
    <property type="match status" value="1"/>
</dbReference>
<feature type="chain" id="PRO_5029762961" description="beta-N-acetylhexosaminidase" evidence="7">
    <location>
        <begin position="21"/>
        <end position="762"/>
    </location>
</feature>
<comment type="similarity">
    <text evidence="2">Belongs to the glycosyl hydrolase 20 family.</text>
</comment>
<keyword evidence="4 10" id="KW-0378">Hydrolase</keyword>
<comment type="catalytic activity">
    <reaction evidence="1">
        <text>Hydrolysis of terminal non-reducing N-acetyl-D-hexosamine residues in N-acetyl-beta-D-hexosaminides.</text>
        <dbReference type="EC" id="3.2.1.52"/>
    </reaction>
</comment>
<dbReference type="Pfam" id="PF13287">
    <property type="entry name" value="Fn3_assoc"/>
    <property type="match status" value="1"/>
</dbReference>
<dbReference type="InterPro" id="IPR026876">
    <property type="entry name" value="Fn3_assoc_repeat"/>
</dbReference>
<keyword evidence="5" id="KW-0326">Glycosidase</keyword>
<dbReference type="PANTHER" id="PTHR22600">
    <property type="entry name" value="BETA-HEXOSAMINIDASE"/>
    <property type="match status" value="1"/>
</dbReference>
<dbReference type="EMBL" id="WVHT01000001">
    <property type="protein sequence ID" value="MXV49694.1"/>
    <property type="molecule type" value="Genomic_DNA"/>
</dbReference>
<evidence type="ECO:0000256" key="7">
    <source>
        <dbReference type="SAM" id="SignalP"/>
    </source>
</evidence>
<keyword evidence="7" id="KW-0732">Signal</keyword>
<sequence length="762" mass="85868">MIKLVSKVLFVFLSSQYCFGQASKSLLSVIPQPVSITVGSGSFTINRSTVINLQPGVNRQSLVFFQRYVESYAGYSLTVSNAFSGKNVISLRIDSNLAAQKEGYRLTVTPQLIELTGHDEAGVFYGLQTLIQLIHVSTNKMVSVPGCSITDYPRFSYRGMHLDVSRNMFPVSAIKKWIDVLALYKINTFHWHLTDDQGWRIEIKRFPKLQTISAYRDETLIGHKKELPRQFDGKRYGGYYTQEDAREIVRYAKERHITVIPEIEMPGHASAALTAYPNLGCNGGPYQTAKFWGIFDDVFCAGNDDTFNFLEQVLDEVIAIFPSEYIHIGGDECPKTRWKSCPKCQKRISDQHLKDEHELQSYFIQRISNYLLSKNRKIIGWDEIREGGLTTGATVMSWTGEEGGIAAARLKHDVVMTPEKYVYLDYYQSLNPNEPLAAGGYLPLSKIYSYEPVPAVLSSEDAKYIKGVQANVWTEYMSTIEHAEYMIFPRLLALAELGWTSKANRSLPDFLKRVRVNEPLLKKLAVNYSTNYDEITDSIIQSPNNIPLVKLQSTSPNAEIHYTLDGSEPAIESAIYQIPVKIAESCILKASLFEGGLKVQRAYQRQFVIHKATGKPVKLKYEASGNFNPGNTLALTNGVSGTNRYNDSQWYGFSGSDFEAVVDLGTIQPVTLVGTNILKYHWQKMWEPSELVFYLSQDGKDYKPVYRQKEFPVNGINKIRSTIPATEARFVKVRAVNKGIIPEGEYGAGGKAWLLVDELIVN</sequence>
<dbReference type="GO" id="GO:0004563">
    <property type="term" value="F:beta-N-acetylhexosaminidase activity"/>
    <property type="evidence" value="ECO:0007669"/>
    <property type="project" value="UniProtKB-EC"/>
</dbReference>
<proteinExistence type="inferred from homology"/>
<feature type="domain" description="Beta-hexosaminidase bacterial type N-terminal" evidence="9">
    <location>
        <begin position="28"/>
        <end position="152"/>
    </location>
</feature>
<dbReference type="Gene3D" id="3.20.20.80">
    <property type="entry name" value="Glycosidases"/>
    <property type="match status" value="1"/>
</dbReference>
<dbReference type="SUPFAM" id="SSF55545">
    <property type="entry name" value="beta-N-acetylhexosaminidase-like domain"/>
    <property type="match status" value="1"/>
</dbReference>
<dbReference type="Pfam" id="PF02838">
    <property type="entry name" value="Glyco_hydro_20b"/>
    <property type="match status" value="1"/>
</dbReference>
<dbReference type="GO" id="GO:0030203">
    <property type="term" value="P:glycosaminoglycan metabolic process"/>
    <property type="evidence" value="ECO:0007669"/>
    <property type="project" value="TreeGrafter"/>
</dbReference>
<evidence type="ECO:0000256" key="1">
    <source>
        <dbReference type="ARBA" id="ARBA00001231"/>
    </source>
</evidence>
<dbReference type="Proteomes" id="UP000466586">
    <property type="component" value="Unassembled WGS sequence"/>
</dbReference>
<dbReference type="Gene3D" id="3.30.379.10">
    <property type="entry name" value="Chitobiase/beta-hexosaminidase domain 2-like"/>
    <property type="match status" value="1"/>
</dbReference>
<feature type="domain" description="Glycoside hydrolase family 20 catalytic" evidence="8">
    <location>
        <begin position="155"/>
        <end position="501"/>
    </location>
</feature>
<protein>
    <recommendedName>
        <fullName evidence="3">beta-N-acetylhexosaminidase</fullName>
        <ecNumber evidence="3">3.2.1.52</ecNumber>
    </recommendedName>
</protein>
<comment type="caution">
    <text evidence="10">The sequence shown here is derived from an EMBL/GenBank/DDBJ whole genome shotgun (WGS) entry which is preliminary data.</text>
</comment>
<evidence type="ECO:0000256" key="3">
    <source>
        <dbReference type="ARBA" id="ARBA00012663"/>
    </source>
</evidence>
<dbReference type="AlphaFoldDB" id="A0A7K1Y534"/>
<evidence type="ECO:0000259" key="8">
    <source>
        <dbReference type="Pfam" id="PF00728"/>
    </source>
</evidence>
<feature type="signal peptide" evidence="7">
    <location>
        <begin position="1"/>
        <end position="20"/>
    </location>
</feature>
<evidence type="ECO:0000313" key="11">
    <source>
        <dbReference type="Proteomes" id="UP000466586"/>
    </source>
</evidence>
<evidence type="ECO:0000259" key="9">
    <source>
        <dbReference type="Pfam" id="PF02838"/>
    </source>
</evidence>
<name>A0A7K1Y534_9SPHI</name>
<dbReference type="GO" id="GO:0005975">
    <property type="term" value="P:carbohydrate metabolic process"/>
    <property type="evidence" value="ECO:0007669"/>
    <property type="project" value="InterPro"/>
</dbReference>
<dbReference type="Gene3D" id="2.60.120.260">
    <property type="entry name" value="Galactose-binding domain-like"/>
    <property type="match status" value="1"/>
</dbReference>
<evidence type="ECO:0000256" key="5">
    <source>
        <dbReference type="ARBA" id="ARBA00023295"/>
    </source>
</evidence>
<dbReference type="InterPro" id="IPR029018">
    <property type="entry name" value="Hex-like_dom2"/>
</dbReference>
<keyword evidence="11" id="KW-1185">Reference proteome</keyword>
<dbReference type="PRINTS" id="PR00738">
    <property type="entry name" value="GLHYDRLASE20"/>
</dbReference>
<dbReference type="InterPro" id="IPR015882">
    <property type="entry name" value="HEX_bac_N"/>
</dbReference>
<feature type="active site" description="Proton donor" evidence="6">
    <location>
        <position position="332"/>
    </location>
</feature>
<reference evidence="10 11" key="1">
    <citation type="submission" date="2019-11" db="EMBL/GenBank/DDBJ databases">
        <title>Pedobacter sp. HMF7647 Genome sequencing and assembly.</title>
        <authorList>
            <person name="Kang H."/>
            <person name="Kim H."/>
            <person name="Joh K."/>
        </authorList>
    </citation>
    <scope>NUCLEOTIDE SEQUENCE [LARGE SCALE GENOMIC DNA]</scope>
    <source>
        <strain evidence="10 11">HMF7647</strain>
    </source>
</reference>
<dbReference type="CDD" id="cd06563">
    <property type="entry name" value="GH20_chitobiase-like"/>
    <property type="match status" value="1"/>
</dbReference>
<evidence type="ECO:0000313" key="10">
    <source>
        <dbReference type="EMBL" id="MXV49694.1"/>
    </source>
</evidence>
<dbReference type="InterPro" id="IPR015883">
    <property type="entry name" value="Glyco_hydro_20_cat"/>
</dbReference>
<evidence type="ECO:0000256" key="4">
    <source>
        <dbReference type="ARBA" id="ARBA00022801"/>
    </source>
</evidence>
<dbReference type="EC" id="3.2.1.52" evidence="3"/>
<evidence type="ECO:0000256" key="2">
    <source>
        <dbReference type="ARBA" id="ARBA00006285"/>
    </source>
</evidence>
<dbReference type="InterPro" id="IPR025705">
    <property type="entry name" value="Beta_hexosaminidase_sua/sub"/>
</dbReference>
<gene>
    <name evidence="10" type="ORF">GS399_01820</name>
</gene>
<dbReference type="GO" id="GO:0016020">
    <property type="term" value="C:membrane"/>
    <property type="evidence" value="ECO:0007669"/>
    <property type="project" value="TreeGrafter"/>
</dbReference>
<dbReference type="PANTHER" id="PTHR22600:SF57">
    <property type="entry name" value="BETA-N-ACETYLHEXOSAMINIDASE"/>
    <property type="match status" value="1"/>
</dbReference>